<sequence length="85" mass="8769">MSWSLTTLLAAWSSVTSPADAVAMATAVLAALAIVLAARLLTGAPTAAQRAIPVPARARSRRAQPTRAMDPDAAGRPRPRAPGQR</sequence>
<evidence type="ECO:0000256" key="2">
    <source>
        <dbReference type="SAM" id="SignalP"/>
    </source>
</evidence>
<evidence type="ECO:0000256" key="1">
    <source>
        <dbReference type="SAM" id="MobiDB-lite"/>
    </source>
</evidence>
<dbReference type="RefSeq" id="WP_203853690.1">
    <property type="nucleotide sequence ID" value="NZ_BAAAVW010000037.1"/>
</dbReference>
<dbReference type="Proteomes" id="UP000660611">
    <property type="component" value="Unassembled WGS sequence"/>
</dbReference>
<name>A0A919UE18_9ACTN</name>
<keyword evidence="4" id="KW-1185">Reference proteome</keyword>
<feature type="compositionally biased region" description="Low complexity" evidence="1">
    <location>
        <begin position="76"/>
        <end position="85"/>
    </location>
</feature>
<organism evidence="3 4">
    <name type="scientific">Dactylosporangium siamense</name>
    <dbReference type="NCBI Taxonomy" id="685454"/>
    <lineage>
        <taxon>Bacteria</taxon>
        <taxon>Bacillati</taxon>
        <taxon>Actinomycetota</taxon>
        <taxon>Actinomycetes</taxon>
        <taxon>Micromonosporales</taxon>
        <taxon>Micromonosporaceae</taxon>
        <taxon>Dactylosporangium</taxon>
    </lineage>
</organism>
<keyword evidence="2" id="KW-0732">Signal</keyword>
<feature type="chain" id="PRO_5037817460" evidence="2">
    <location>
        <begin position="22"/>
        <end position="85"/>
    </location>
</feature>
<accession>A0A919UE18</accession>
<reference evidence="3" key="1">
    <citation type="submission" date="2021-01" db="EMBL/GenBank/DDBJ databases">
        <title>Whole genome shotgun sequence of Dactylosporangium siamense NBRC 106093.</title>
        <authorList>
            <person name="Komaki H."/>
            <person name="Tamura T."/>
        </authorList>
    </citation>
    <scope>NUCLEOTIDE SEQUENCE</scope>
    <source>
        <strain evidence="3">NBRC 106093</strain>
    </source>
</reference>
<evidence type="ECO:0000313" key="4">
    <source>
        <dbReference type="Proteomes" id="UP000660611"/>
    </source>
</evidence>
<dbReference type="AlphaFoldDB" id="A0A919UE18"/>
<feature type="signal peptide" evidence="2">
    <location>
        <begin position="1"/>
        <end position="21"/>
    </location>
</feature>
<comment type="caution">
    <text evidence="3">The sequence shown here is derived from an EMBL/GenBank/DDBJ whole genome shotgun (WGS) entry which is preliminary data.</text>
</comment>
<feature type="region of interest" description="Disordered" evidence="1">
    <location>
        <begin position="47"/>
        <end position="85"/>
    </location>
</feature>
<protein>
    <submittedName>
        <fullName evidence="3">Uncharacterized protein</fullName>
    </submittedName>
</protein>
<gene>
    <name evidence="3" type="ORF">Dsi01nite_101330</name>
</gene>
<dbReference type="EMBL" id="BONQ01000168">
    <property type="protein sequence ID" value="GIG52092.1"/>
    <property type="molecule type" value="Genomic_DNA"/>
</dbReference>
<evidence type="ECO:0000313" key="3">
    <source>
        <dbReference type="EMBL" id="GIG52092.1"/>
    </source>
</evidence>
<proteinExistence type="predicted"/>